<accession>A0A841EMV7</accession>
<dbReference type="AlphaFoldDB" id="A0A841EMV7"/>
<evidence type="ECO:0000256" key="1">
    <source>
        <dbReference type="SAM" id="MobiDB-lite"/>
    </source>
</evidence>
<dbReference type="PROSITE" id="PS51782">
    <property type="entry name" value="LYSM"/>
    <property type="match status" value="2"/>
</dbReference>
<evidence type="ECO:0000256" key="2">
    <source>
        <dbReference type="SAM" id="SignalP"/>
    </source>
</evidence>
<dbReference type="RefSeq" id="WP_184136466.1">
    <property type="nucleotide sequence ID" value="NZ_JACHKT010000034.1"/>
</dbReference>
<evidence type="ECO:0000259" key="3">
    <source>
        <dbReference type="PROSITE" id="PS51782"/>
    </source>
</evidence>
<feature type="domain" description="LysM" evidence="3">
    <location>
        <begin position="117"/>
        <end position="160"/>
    </location>
</feature>
<dbReference type="Gene3D" id="2.40.40.10">
    <property type="entry name" value="RlpA-like domain"/>
    <property type="match status" value="1"/>
</dbReference>
<dbReference type="Pfam" id="PF01476">
    <property type="entry name" value="LysM"/>
    <property type="match status" value="2"/>
</dbReference>
<dbReference type="EMBL" id="JACHKT010000034">
    <property type="protein sequence ID" value="MBB6005022.1"/>
    <property type="molecule type" value="Genomic_DNA"/>
</dbReference>
<feature type="domain" description="LysM" evidence="3">
    <location>
        <begin position="45"/>
        <end position="88"/>
    </location>
</feature>
<keyword evidence="5" id="KW-1185">Reference proteome</keyword>
<comment type="caution">
    <text evidence="4">The sequence shown here is derived from an EMBL/GenBank/DDBJ whole genome shotgun (WGS) entry which is preliminary data.</text>
</comment>
<feature type="chain" id="PRO_5032936764" evidence="2">
    <location>
        <begin position="27"/>
        <end position="312"/>
    </location>
</feature>
<dbReference type="InterPro" id="IPR018392">
    <property type="entry name" value="LysM"/>
</dbReference>
<dbReference type="InterPro" id="IPR036779">
    <property type="entry name" value="LysM_dom_sf"/>
</dbReference>
<dbReference type="InterPro" id="IPR036908">
    <property type="entry name" value="RlpA-like_sf"/>
</dbReference>
<dbReference type="PANTHER" id="PTHR33734:SF22">
    <property type="entry name" value="MEMBRANE-BOUND LYTIC MUREIN TRANSGLYCOSYLASE D"/>
    <property type="match status" value="1"/>
</dbReference>
<evidence type="ECO:0000313" key="5">
    <source>
        <dbReference type="Proteomes" id="UP000524404"/>
    </source>
</evidence>
<sequence length="312" mass="34772">MKYNTKSVAKIVSVFLLSATYTASFAKEISLDSVTVRKEEGKTYVIHKVEPRQTLYSILRKYGSSMSEFRVANPGISDNVNIGQIVKVPYNKVVRTTPSKYTSNSTAILPPEPSRPATHTVEQGQGLYGISSKYKVPIADLRRWNNLTNDQLTAGQVLIIDAREYERKRYSNTDVPTRPADVNREPYRPVTISEQPKVASKTEEPVPNDVKTSSEVVRTASGYRRTIETGLAELIDVEDNSGKYLALHRSAGVGTLVNVKNIANGQSIWVKVVGKLPDIGSDKVIIKLSPRAFEKLNPTEKRIRTELNYMTP</sequence>
<dbReference type="Proteomes" id="UP000524404">
    <property type="component" value="Unassembled WGS sequence"/>
</dbReference>
<dbReference type="Gene3D" id="3.10.350.10">
    <property type="entry name" value="LysM domain"/>
    <property type="match status" value="2"/>
</dbReference>
<dbReference type="SMART" id="SM00257">
    <property type="entry name" value="LysM"/>
    <property type="match status" value="2"/>
</dbReference>
<keyword evidence="2" id="KW-0732">Signal</keyword>
<evidence type="ECO:0000313" key="4">
    <source>
        <dbReference type="EMBL" id="MBB6005022.1"/>
    </source>
</evidence>
<proteinExistence type="predicted"/>
<reference evidence="4 5" key="1">
    <citation type="submission" date="2020-08" db="EMBL/GenBank/DDBJ databases">
        <title>Functional genomics of gut bacteria from endangered species of beetles.</title>
        <authorList>
            <person name="Carlos-Shanley C."/>
        </authorList>
    </citation>
    <scope>NUCLEOTIDE SEQUENCE [LARGE SCALE GENOMIC DNA]</scope>
    <source>
        <strain evidence="4 5">S00070</strain>
    </source>
</reference>
<dbReference type="SUPFAM" id="SSF54106">
    <property type="entry name" value="LysM domain"/>
    <property type="match status" value="2"/>
</dbReference>
<name>A0A841EMV7_9BACT</name>
<dbReference type="CDD" id="cd00118">
    <property type="entry name" value="LysM"/>
    <property type="match status" value="2"/>
</dbReference>
<protein>
    <submittedName>
        <fullName evidence="4">LysM repeat protein</fullName>
    </submittedName>
</protein>
<dbReference type="PANTHER" id="PTHR33734">
    <property type="entry name" value="LYSM DOMAIN-CONTAINING GPI-ANCHORED PROTEIN 2"/>
    <property type="match status" value="1"/>
</dbReference>
<feature type="region of interest" description="Disordered" evidence="1">
    <location>
        <begin position="101"/>
        <end position="122"/>
    </location>
</feature>
<organism evidence="4 5">
    <name type="scientific">Arcicella rosea</name>
    <dbReference type="NCBI Taxonomy" id="502909"/>
    <lineage>
        <taxon>Bacteria</taxon>
        <taxon>Pseudomonadati</taxon>
        <taxon>Bacteroidota</taxon>
        <taxon>Cytophagia</taxon>
        <taxon>Cytophagales</taxon>
        <taxon>Flectobacillaceae</taxon>
        <taxon>Arcicella</taxon>
    </lineage>
</organism>
<feature type="signal peptide" evidence="2">
    <location>
        <begin position="1"/>
        <end position="26"/>
    </location>
</feature>
<gene>
    <name evidence="4" type="ORF">HNP25_003693</name>
</gene>